<dbReference type="EC" id="2.7.11.1" evidence="3"/>
<dbReference type="InterPro" id="IPR011009">
    <property type="entry name" value="Kinase-like_dom_sf"/>
</dbReference>
<dbReference type="SUPFAM" id="SSF50729">
    <property type="entry name" value="PH domain-like"/>
    <property type="match status" value="1"/>
</dbReference>
<organism evidence="3 4">
    <name type="scientific">Ichthyophthirius multifiliis</name>
    <name type="common">White spot disease agent</name>
    <name type="synonym">Ich</name>
    <dbReference type="NCBI Taxonomy" id="5932"/>
    <lineage>
        <taxon>Eukaryota</taxon>
        <taxon>Sar</taxon>
        <taxon>Alveolata</taxon>
        <taxon>Ciliophora</taxon>
        <taxon>Intramacronucleata</taxon>
        <taxon>Oligohymenophorea</taxon>
        <taxon>Hymenostomatida</taxon>
        <taxon>Ophryoglenina</taxon>
        <taxon>Ichthyophthirius</taxon>
    </lineage>
</organism>
<reference evidence="3 4" key="1">
    <citation type="submission" date="2011-07" db="EMBL/GenBank/DDBJ databases">
        <authorList>
            <person name="Coyne R."/>
            <person name="Brami D."/>
            <person name="Johnson J."/>
            <person name="Hostetler J."/>
            <person name="Hannick L."/>
            <person name="Clark T."/>
            <person name="Cassidy-Hanley D."/>
            <person name="Inman J."/>
        </authorList>
    </citation>
    <scope>NUCLEOTIDE SEQUENCE [LARGE SCALE GENOMIC DNA]</scope>
    <source>
        <strain evidence="3 4">G5</strain>
    </source>
</reference>
<dbReference type="PROSITE" id="PS00107">
    <property type="entry name" value="PROTEIN_KINASE_ATP"/>
    <property type="match status" value="1"/>
</dbReference>
<gene>
    <name evidence="3" type="ORF">IMG5_187910</name>
</gene>
<dbReference type="OrthoDB" id="10619708at2759"/>
<dbReference type="GeneID" id="14903915"/>
<dbReference type="InterPro" id="IPR017441">
    <property type="entry name" value="Protein_kinase_ATP_BS"/>
</dbReference>
<dbReference type="InterPro" id="IPR000719">
    <property type="entry name" value="Prot_kinase_dom"/>
</dbReference>
<keyword evidence="1" id="KW-0547">Nucleotide-binding</keyword>
<keyword evidence="4" id="KW-1185">Reference proteome</keyword>
<dbReference type="AlphaFoldDB" id="G0R3X0"/>
<dbReference type="InterPro" id="IPR011993">
    <property type="entry name" value="PH-like_dom_sf"/>
</dbReference>
<evidence type="ECO:0000259" key="2">
    <source>
        <dbReference type="PROSITE" id="PS50011"/>
    </source>
</evidence>
<dbReference type="Gene3D" id="3.30.200.20">
    <property type="entry name" value="Phosphorylase Kinase, domain 1"/>
    <property type="match status" value="1"/>
</dbReference>
<dbReference type="EMBL" id="GL984314">
    <property type="protein sequence ID" value="EGR27846.1"/>
    <property type="molecule type" value="Genomic_DNA"/>
</dbReference>
<evidence type="ECO:0000313" key="3">
    <source>
        <dbReference type="EMBL" id="EGR27846.1"/>
    </source>
</evidence>
<evidence type="ECO:0000256" key="1">
    <source>
        <dbReference type="PROSITE-ProRule" id="PRU10141"/>
    </source>
</evidence>
<dbReference type="CDD" id="cd00821">
    <property type="entry name" value="PH"/>
    <property type="match status" value="1"/>
</dbReference>
<dbReference type="GO" id="GO:0005524">
    <property type="term" value="F:ATP binding"/>
    <property type="evidence" value="ECO:0007669"/>
    <property type="project" value="UniProtKB-UniRule"/>
</dbReference>
<accession>G0R3X0</accession>
<dbReference type="PROSITE" id="PS50011">
    <property type="entry name" value="PROTEIN_KINASE_DOM"/>
    <property type="match status" value="1"/>
</dbReference>
<dbReference type="SUPFAM" id="SSF56112">
    <property type="entry name" value="Protein kinase-like (PK-like)"/>
    <property type="match status" value="1"/>
</dbReference>
<dbReference type="RefSeq" id="XP_004027191.1">
    <property type="nucleotide sequence ID" value="XM_004027142.1"/>
</dbReference>
<name>G0R3X0_ICHMU</name>
<dbReference type="Gene3D" id="2.30.29.30">
    <property type="entry name" value="Pleckstrin-homology domain (PH domain)/Phosphotyrosine-binding domain (PTB)"/>
    <property type="match status" value="1"/>
</dbReference>
<evidence type="ECO:0000313" key="4">
    <source>
        <dbReference type="Proteomes" id="UP000008983"/>
    </source>
</evidence>
<keyword evidence="3" id="KW-0418">Kinase</keyword>
<sequence>MSSKCFWIKVNKGAPLPNEPVLIDGYFTKKGNFTNARRFFRVYNSFIYYFDEKNTDIAKGYCVIDFDLNFEIVRSKEKKENNALGHPKGIILDKANQKTELASNDENFILKWRDILREKINQRGFHEQYKAIKKIGKGNFASVYLAERLEDNKSFAVKAFSKEAAYSQETGKFLQIIFYLFIYQTKGIFNK</sequence>
<keyword evidence="1" id="KW-0067">ATP-binding</keyword>
<protein>
    <submittedName>
        <fullName evidence="3">Protein kinase domain protein</fullName>
        <ecNumber evidence="3">2.7.11.1</ecNumber>
    </submittedName>
</protein>
<dbReference type="InParanoid" id="G0R3X0"/>
<dbReference type="GO" id="GO:0004674">
    <property type="term" value="F:protein serine/threonine kinase activity"/>
    <property type="evidence" value="ECO:0007669"/>
    <property type="project" value="UniProtKB-EC"/>
</dbReference>
<feature type="domain" description="Protein kinase" evidence="2">
    <location>
        <begin position="129"/>
        <end position="191"/>
    </location>
</feature>
<feature type="binding site" evidence="1">
    <location>
        <position position="158"/>
    </location>
    <ligand>
        <name>ATP</name>
        <dbReference type="ChEBI" id="CHEBI:30616"/>
    </ligand>
</feature>
<dbReference type="eggNOG" id="KOG0032">
    <property type="taxonomic scope" value="Eukaryota"/>
</dbReference>
<proteinExistence type="predicted"/>
<dbReference type="Proteomes" id="UP000008983">
    <property type="component" value="Unassembled WGS sequence"/>
</dbReference>
<keyword evidence="3" id="KW-0808">Transferase</keyword>